<dbReference type="Proteomes" id="UP000034368">
    <property type="component" value="Unassembled WGS sequence"/>
</dbReference>
<organism evidence="1 2">
    <name type="scientific">Candidatus Yanofskybacteria bacterium GW2011_GWB1_45_11</name>
    <dbReference type="NCBI Taxonomy" id="1619026"/>
    <lineage>
        <taxon>Bacteria</taxon>
        <taxon>Candidatus Yanofskyibacteriota</taxon>
    </lineage>
</organism>
<evidence type="ECO:0000313" key="1">
    <source>
        <dbReference type="EMBL" id="KKT90393.1"/>
    </source>
</evidence>
<dbReference type="AlphaFoldDB" id="A0A0G1L3H6"/>
<name>A0A0G1L3H6_9BACT</name>
<gene>
    <name evidence="1" type="ORF">UW90_C0002G0042</name>
</gene>
<evidence type="ECO:0000313" key="2">
    <source>
        <dbReference type="Proteomes" id="UP000034368"/>
    </source>
</evidence>
<protein>
    <submittedName>
        <fullName evidence="1">Uncharacterized protein</fullName>
    </submittedName>
</protein>
<comment type="caution">
    <text evidence="1">The sequence shown here is derived from an EMBL/GenBank/DDBJ whole genome shotgun (WGS) entry which is preliminary data.</text>
</comment>
<dbReference type="EMBL" id="LCKD01000002">
    <property type="protein sequence ID" value="KKT90393.1"/>
    <property type="molecule type" value="Genomic_DNA"/>
</dbReference>
<reference evidence="1 2" key="1">
    <citation type="journal article" date="2015" name="Nature">
        <title>rRNA introns, odd ribosomes, and small enigmatic genomes across a large radiation of phyla.</title>
        <authorList>
            <person name="Brown C.T."/>
            <person name="Hug L.A."/>
            <person name="Thomas B.C."/>
            <person name="Sharon I."/>
            <person name="Castelle C.J."/>
            <person name="Singh A."/>
            <person name="Wilkins M.J."/>
            <person name="Williams K.H."/>
            <person name="Banfield J.F."/>
        </authorList>
    </citation>
    <scope>NUCLEOTIDE SEQUENCE [LARGE SCALE GENOMIC DNA]</scope>
</reference>
<accession>A0A0G1L3H6</accession>
<sequence>MFFKKDPPPQFPMTIPREILNFALQDALVYMRAVDSGVATVEAMGKTIWGRHLANQPECLEFYSFILWRASKRQPNDQKRMLAAIGLVYSAFIHTLNNRFPLDLLNKPRFTSFLDTKDCTQGNRSIDVMLLTTINLDIAKYCGDIFNSFESSDAEYETRCIIKFLLDAVKQVII</sequence>
<proteinExistence type="predicted"/>